<dbReference type="SUPFAM" id="SSF56645">
    <property type="entry name" value="Acyl-CoA dehydrogenase NM domain-like"/>
    <property type="match status" value="1"/>
</dbReference>
<dbReference type="InterPro" id="IPR009075">
    <property type="entry name" value="AcylCo_DH/oxidase_C"/>
</dbReference>
<comment type="similarity">
    <text evidence="2 5">Belongs to the acyl-CoA dehydrogenase family.</text>
</comment>
<dbReference type="RefSeq" id="WP_344900019.1">
    <property type="nucleotide sequence ID" value="NZ_BAAAWD010000014.1"/>
</dbReference>
<dbReference type="PANTHER" id="PTHR43884">
    <property type="entry name" value="ACYL-COA DEHYDROGENASE"/>
    <property type="match status" value="1"/>
</dbReference>
<dbReference type="PANTHER" id="PTHR43884:SF19">
    <property type="entry name" value="ACYL-COA DEHYDROGENASE FADE4-RELATED"/>
    <property type="match status" value="1"/>
</dbReference>
<evidence type="ECO:0000256" key="6">
    <source>
        <dbReference type="SAM" id="MobiDB-lite"/>
    </source>
</evidence>
<dbReference type="Gene3D" id="2.40.110.10">
    <property type="entry name" value="Butyryl-CoA Dehydrogenase, subunit A, domain 2"/>
    <property type="match status" value="1"/>
</dbReference>
<dbReference type="InterPro" id="IPR037069">
    <property type="entry name" value="AcylCoA_DH/ox_N_sf"/>
</dbReference>
<protein>
    <submittedName>
        <fullName evidence="10">Acyl-CoA dehydrogenase</fullName>
    </submittedName>
</protein>
<dbReference type="InterPro" id="IPR013786">
    <property type="entry name" value="AcylCoA_DH/ox_N"/>
</dbReference>
<dbReference type="InterPro" id="IPR009100">
    <property type="entry name" value="AcylCoA_DH/oxidase_NM_dom_sf"/>
</dbReference>
<evidence type="ECO:0000256" key="4">
    <source>
        <dbReference type="ARBA" id="ARBA00022827"/>
    </source>
</evidence>
<gene>
    <name evidence="10" type="ORF">GCM10017559_53450</name>
</gene>
<evidence type="ECO:0000259" key="7">
    <source>
        <dbReference type="Pfam" id="PF00441"/>
    </source>
</evidence>
<dbReference type="InterPro" id="IPR046373">
    <property type="entry name" value="Acyl-CoA_Oxase/DH_mid-dom_sf"/>
</dbReference>
<evidence type="ECO:0000313" key="10">
    <source>
        <dbReference type="EMBL" id="GAA3021833.1"/>
    </source>
</evidence>
<feature type="region of interest" description="Disordered" evidence="6">
    <location>
        <begin position="24"/>
        <end position="44"/>
    </location>
</feature>
<dbReference type="SUPFAM" id="SSF47203">
    <property type="entry name" value="Acyl-CoA dehydrogenase C-terminal domain-like"/>
    <property type="match status" value="1"/>
</dbReference>
<dbReference type="Pfam" id="PF02771">
    <property type="entry name" value="Acyl-CoA_dh_N"/>
    <property type="match status" value="1"/>
</dbReference>
<name>A0ABP6KQU1_9ACTN</name>
<sequence length="654" mass="70790">MTGHGSERPAYELVAELERTLGDPAAGTGPFSHAETVEHEERDALPPGAVDLLRSWEFPRYLVPEEFGGRLRNLEHLFLLTRSLSRRNLTVAVMFGSTLLAINPVWLWGDEEQRARVAQGIIGGDLACFAVSEPDHGSDLGTNETTAVPDGDGYLLTGEKWPVGNATRGRFVIVYAAVEGSGSSLLLVDKEHLTQGTWTNRPFVRTVGLRGHDLSGITFQATRVPGDVMLGRSGAGLVEILQVLQITRTAIGALSIGTMDSALRIALRYAHERRLYGKEIYHLPVVRRHLLNAHLDLLIAECTALPVARSLSVVPSRLSLWSSVVKYLVPTLGEGVMEEIARVLGARSYLREGVASGIFQKLQRDHAIASIFEGTTHVNLHNIAVQLPAVARLAARPPAGGQEVLRQLFDLSEEAPVWHPAGRSLRLTNGSEDEITRGWDPAAAEACEIAERELPASEADALVKVIGEFSARRTTFYARLAEDYVDAASTRAQDLAAEHCVHHAAASCLYTWLYSFEGERASEGGTGWLVLVLQRLLQRLDRTVELDEGHLSRLETLVLSGLDGPEYFSLRTVRAAAGAAGGLSRAGARCSAVVPAARTAVPVTSTVVPVFSSFSSFLPVPSSFRSPRAPRPATSPRTSPCQMAGRQAPSTARQ</sequence>
<evidence type="ECO:0000256" key="2">
    <source>
        <dbReference type="ARBA" id="ARBA00009347"/>
    </source>
</evidence>
<dbReference type="Gene3D" id="1.20.140.10">
    <property type="entry name" value="Butyryl-CoA Dehydrogenase, subunit A, domain 3"/>
    <property type="match status" value="1"/>
</dbReference>
<dbReference type="Pfam" id="PF00441">
    <property type="entry name" value="Acyl-CoA_dh_1"/>
    <property type="match status" value="1"/>
</dbReference>
<comment type="cofactor">
    <cofactor evidence="1 5">
        <name>FAD</name>
        <dbReference type="ChEBI" id="CHEBI:57692"/>
    </cofactor>
</comment>
<evidence type="ECO:0000313" key="11">
    <source>
        <dbReference type="Proteomes" id="UP001499930"/>
    </source>
</evidence>
<comment type="caution">
    <text evidence="10">The sequence shown here is derived from an EMBL/GenBank/DDBJ whole genome shotgun (WGS) entry which is preliminary data.</text>
</comment>
<keyword evidence="3 5" id="KW-0285">Flavoprotein</keyword>
<evidence type="ECO:0000259" key="9">
    <source>
        <dbReference type="Pfam" id="PF02771"/>
    </source>
</evidence>
<dbReference type="Gene3D" id="1.10.540.10">
    <property type="entry name" value="Acyl-CoA dehydrogenase/oxidase, N-terminal domain"/>
    <property type="match status" value="1"/>
</dbReference>
<reference evidence="11" key="1">
    <citation type="journal article" date="2019" name="Int. J. Syst. Evol. Microbiol.">
        <title>The Global Catalogue of Microorganisms (GCM) 10K type strain sequencing project: providing services to taxonomists for standard genome sequencing and annotation.</title>
        <authorList>
            <consortium name="The Broad Institute Genomics Platform"/>
            <consortium name="The Broad Institute Genome Sequencing Center for Infectious Disease"/>
            <person name="Wu L."/>
            <person name="Ma J."/>
        </authorList>
    </citation>
    <scope>NUCLEOTIDE SEQUENCE [LARGE SCALE GENOMIC DNA]</scope>
    <source>
        <strain evidence="11">JCM 3106</strain>
    </source>
</reference>
<proteinExistence type="inferred from homology"/>
<accession>A0ABP6KQU1</accession>
<dbReference type="Proteomes" id="UP001499930">
    <property type="component" value="Unassembled WGS sequence"/>
</dbReference>
<keyword evidence="4 5" id="KW-0274">FAD</keyword>
<feature type="compositionally biased region" description="Basic and acidic residues" evidence="6">
    <location>
        <begin position="35"/>
        <end position="44"/>
    </location>
</feature>
<evidence type="ECO:0000256" key="3">
    <source>
        <dbReference type="ARBA" id="ARBA00022630"/>
    </source>
</evidence>
<feature type="region of interest" description="Disordered" evidence="6">
    <location>
        <begin position="621"/>
        <end position="654"/>
    </location>
</feature>
<dbReference type="InterPro" id="IPR036250">
    <property type="entry name" value="AcylCo_DH-like_C"/>
</dbReference>
<feature type="domain" description="Acyl-CoA dehydrogenase/oxidase C-terminal" evidence="7">
    <location>
        <begin position="235"/>
        <end position="385"/>
    </location>
</feature>
<evidence type="ECO:0000256" key="1">
    <source>
        <dbReference type="ARBA" id="ARBA00001974"/>
    </source>
</evidence>
<feature type="compositionally biased region" description="Low complexity" evidence="6">
    <location>
        <begin position="621"/>
        <end position="640"/>
    </location>
</feature>
<dbReference type="CDD" id="cd00567">
    <property type="entry name" value="ACAD"/>
    <property type="match status" value="1"/>
</dbReference>
<dbReference type="EMBL" id="BAAAWD010000014">
    <property type="protein sequence ID" value="GAA3021833.1"/>
    <property type="molecule type" value="Genomic_DNA"/>
</dbReference>
<feature type="domain" description="Acyl-CoA oxidase/dehydrogenase middle" evidence="8">
    <location>
        <begin position="128"/>
        <end position="220"/>
    </location>
</feature>
<dbReference type="Pfam" id="PF02770">
    <property type="entry name" value="Acyl-CoA_dh_M"/>
    <property type="match status" value="1"/>
</dbReference>
<keyword evidence="11" id="KW-1185">Reference proteome</keyword>
<evidence type="ECO:0000259" key="8">
    <source>
        <dbReference type="Pfam" id="PF02770"/>
    </source>
</evidence>
<organism evidence="10 11">
    <name type="scientific">Streptosporangium longisporum</name>
    <dbReference type="NCBI Taxonomy" id="46187"/>
    <lineage>
        <taxon>Bacteria</taxon>
        <taxon>Bacillati</taxon>
        <taxon>Actinomycetota</taxon>
        <taxon>Actinomycetes</taxon>
        <taxon>Streptosporangiales</taxon>
        <taxon>Streptosporangiaceae</taxon>
        <taxon>Streptosporangium</taxon>
    </lineage>
</organism>
<dbReference type="InterPro" id="IPR006091">
    <property type="entry name" value="Acyl-CoA_Oxase/DH_mid-dom"/>
</dbReference>
<evidence type="ECO:0000256" key="5">
    <source>
        <dbReference type="RuleBase" id="RU362125"/>
    </source>
</evidence>
<keyword evidence="5" id="KW-0560">Oxidoreductase</keyword>
<feature type="domain" description="Acyl-CoA dehydrogenase/oxidase N-terminal" evidence="9">
    <location>
        <begin position="38"/>
        <end position="124"/>
    </location>
</feature>